<reference evidence="2 3" key="1">
    <citation type="submission" date="2016-10" db="EMBL/GenBank/DDBJ databases">
        <title>Silvanigrella aquatica sp. nov., isolated from a freshwater lake located in the Black Forest, Germany, description of Silvanigrellaceae fam. nov., Silvanigrellales ord. nov., reclassification of the order Bdellovibrionales in the class Oligoflexia, reclassification of the families Bacteriovoracaceae and Halobacteriovoraceae in the new order Bacteriovoracales ord. nov., and reclassification of the family Pseudobacteriovoracaceae in the order Oligoflexiales.</title>
        <authorList>
            <person name="Hahn M.W."/>
            <person name="Schmidt J."/>
            <person name="Koll U."/>
            <person name="Rohde M."/>
            <person name="Verbag S."/>
            <person name="Pitt A."/>
            <person name="Nakai R."/>
            <person name="Naganuma T."/>
            <person name="Lang E."/>
        </authorList>
    </citation>
    <scope>NUCLEOTIDE SEQUENCE [LARGE SCALE GENOMIC DNA]</scope>
    <source>
        <strain evidence="2 3">MWH-Nonnen-W8red</strain>
    </source>
</reference>
<dbReference type="OrthoDB" id="9927008at2"/>
<proteinExistence type="predicted"/>
<dbReference type="EMBL" id="CP017834">
    <property type="protein sequence ID" value="APJ04047.1"/>
    <property type="molecule type" value="Genomic_DNA"/>
</dbReference>
<dbReference type="STRING" id="1915309.AXG55_09060"/>
<evidence type="ECO:0000313" key="2">
    <source>
        <dbReference type="EMBL" id="APJ04047.1"/>
    </source>
</evidence>
<name>A0A1L4D1H4_9BACT</name>
<keyword evidence="3" id="KW-1185">Reference proteome</keyword>
<feature type="coiled-coil region" evidence="1">
    <location>
        <begin position="260"/>
        <end position="287"/>
    </location>
</feature>
<feature type="coiled-coil region" evidence="1">
    <location>
        <begin position="461"/>
        <end position="518"/>
    </location>
</feature>
<feature type="coiled-coil region" evidence="1">
    <location>
        <begin position="315"/>
        <end position="369"/>
    </location>
</feature>
<keyword evidence="1" id="KW-0175">Coiled coil</keyword>
<protein>
    <submittedName>
        <fullName evidence="2">Uncharacterized protein</fullName>
    </submittedName>
</protein>
<dbReference type="RefSeq" id="WP_148697794.1">
    <property type="nucleotide sequence ID" value="NZ_CP017834.1"/>
</dbReference>
<organism evidence="2 3">
    <name type="scientific">Silvanigrella aquatica</name>
    <dbReference type="NCBI Taxonomy" id="1915309"/>
    <lineage>
        <taxon>Bacteria</taxon>
        <taxon>Pseudomonadati</taxon>
        <taxon>Bdellovibrionota</taxon>
        <taxon>Oligoflexia</taxon>
        <taxon>Silvanigrellales</taxon>
        <taxon>Silvanigrellaceae</taxon>
        <taxon>Silvanigrella</taxon>
    </lineage>
</organism>
<dbReference type="Proteomes" id="UP000184731">
    <property type="component" value="Chromosome"/>
</dbReference>
<dbReference type="AlphaFoldDB" id="A0A1L4D1H4"/>
<evidence type="ECO:0000313" key="3">
    <source>
        <dbReference type="Proteomes" id="UP000184731"/>
    </source>
</evidence>
<evidence type="ECO:0000256" key="1">
    <source>
        <dbReference type="SAM" id="Coils"/>
    </source>
</evidence>
<gene>
    <name evidence="2" type="ORF">AXG55_09060</name>
</gene>
<accession>A0A1L4D1H4</accession>
<dbReference type="KEGG" id="saqi:AXG55_09060"/>
<sequence>MKHGPGNQKLIRKFLIITSLLPSITAYPMFSCFGLKSKKIAEKNISISKENLSKIQEILKNSIHSSEISLEISSNENNTITKTPVIIKDSVEFKIYIDAINKLREIYFEQLETNKTNDLKKIDQIYENQNTILEAKHSKNYSGYKIIKELKTEIEKNKIIIDRKIENEVSNEEKLKEDILNENSQILKAIENINSIKNQNNFPFKSKTALKNNLKDKINFVFLKDILDTLSNDIIDDQINTEEAQKEKLVAAIDNLNFIIENNKTKIKKIKQNLDTLESSKNELNKYHLEKEYYQSVKSKVKINKLINKINSFEIKKIYDSIQKLEENLQNEYLNIINIIPKKPNYKDTKEYQDNIKFIENELIRKKHNLLFDQNHSNNLNSLKTKVINAAKKDNLDAKVFSYATYESKKEADKKIQFYSISGEFEFSKNYNKKNELYFVNLKNPKNRKLSYFEPKDPEKLRSYETKLANLQKNIIEIKAEIKGFEDNQNTQNRQIRIDNAKKRLEIKEKEYSELNMIHQNSIDHEIERAYINTKGEKEIGNSPRSSDAEAKILEELLNLTIPNPEDITYLINERFFITKNDPDRRSTTQRAKYFFDLDNFKSLNYYNLNQDIEGTLNIYTSLDTCASCKNAYSLFKILRPKIDLNIYTLNKDLQTFIYKNDFNANN</sequence>